<name>A0A409Y4X9_9AGAR</name>
<proteinExistence type="predicted"/>
<feature type="compositionally biased region" description="Basic and acidic residues" evidence="1">
    <location>
        <begin position="720"/>
        <end position="735"/>
    </location>
</feature>
<feature type="compositionally biased region" description="Pro residues" evidence="1">
    <location>
        <begin position="606"/>
        <end position="622"/>
    </location>
</feature>
<dbReference type="STRING" id="231916.A0A409Y4X9"/>
<reference evidence="2 3" key="1">
    <citation type="journal article" date="2018" name="Evol. Lett.">
        <title>Horizontal gene cluster transfer increased hallucinogenic mushroom diversity.</title>
        <authorList>
            <person name="Reynolds H.T."/>
            <person name="Vijayakumar V."/>
            <person name="Gluck-Thaler E."/>
            <person name="Korotkin H.B."/>
            <person name="Matheny P.B."/>
            <person name="Slot J.C."/>
        </authorList>
    </citation>
    <scope>NUCLEOTIDE SEQUENCE [LARGE SCALE GENOMIC DNA]</scope>
    <source>
        <strain evidence="2 3">SRW20</strain>
    </source>
</reference>
<accession>A0A409Y4X9</accession>
<sequence>MPSGKGPGLQGAQRKFVENLSSEFLSKTKYGKVSTPGAPLPEDDKDLRTWVLARRGEFEVAFALELAESGIDPEKIRKSFDDFFKNRKEAAQRKWTKAAAKNSSDAASKGLASHPSANSLTPTKQADTDDCKLIWSSLLKGGTLTGRKLFDDEHRTAVSDEVNAIRKRDSIDSKQHVGLMNAKLKQMWDDLKTNQKDWEDRASALRESGAKDIIYKNQAVLADNISVLLSSVIGPTNEGLHKIGNARFHVLYAYRDEKERLRTGNLDITSGQFGESPTFEIFNPDYAPKVMKPWRECCLSTVRKNIVSAHPDSAIIFSYDEDGRPLLPTVDEQTITGVELKKMLIGYVKAHWAWVRSQADATSSMPSDIPWRDEMLKAFLTNTFKGLTDPASMATPALFQLLTVLQASEPTSNIFSLPSSALPTPLSDLATTTLQTQPPQTTPIPAVSITQPELPTPILLSSAASPSLLADPGTSAPQPQQPPTLPTLKPADLENITSSPEVPVALCSLAAPTSQQSSQVKLASPPAAILISQAPLNPQSIERGVESPVASSTCSSAGHSIGNSSCGTKRHSTDDVEEIEKSPKRKKSTNTSSDTACVHPELPNDKLPPPSDSVPSVPPPTSHPQTSTIPAQSSTDTVTSSSSARLQTPALPLSPAHDTSTHTSQPDPSAVIPMSNPVDLASETPCGGELGAIAASANFRHDEGLSPSTVVTIPSVNENDSPHGIKRSIDDDVGGRESSPPKRSKSTEESSDAQAAQGALSTVLTPNENVPPSTQGRARAMNASKKTKKCRNSAPSTRAQPLRSSTRNKEPRIMPPPKSTEAATDALLERPVFLSRTGKPLKDTKRWTYEAAKPEDRAS</sequence>
<dbReference type="OrthoDB" id="3067489at2759"/>
<feature type="compositionally biased region" description="Polar residues" evidence="1">
    <location>
        <begin position="759"/>
        <end position="776"/>
    </location>
</feature>
<feature type="compositionally biased region" description="Low complexity" evidence="1">
    <location>
        <begin position="97"/>
        <end position="109"/>
    </location>
</feature>
<feature type="compositionally biased region" description="Polar residues" evidence="1">
    <location>
        <begin position="793"/>
        <end position="805"/>
    </location>
</feature>
<feature type="compositionally biased region" description="Polar residues" evidence="1">
    <location>
        <begin position="657"/>
        <end position="667"/>
    </location>
</feature>
<feature type="compositionally biased region" description="Basic and acidic residues" evidence="1">
    <location>
        <begin position="571"/>
        <end position="582"/>
    </location>
</feature>
<feature type="region of interest" description="Disordered" evidence="1">
    <location>
        <begin position="704"/>
        <end position="859"/>
    </location>
</feature>
<evidence type="ECO:0000256" key="1">
    <source>
        <dbReference type="SAM" id="MobiDB-lite"/>
    </source>
</evidence>
<feature type="compositionally biased region" description="Basic and acidic residues" evidence="1">
    <location>
        <begin position="840"/>
        <end position="859"/>
    </location>
</feature>
<comment type="caution">
    <text evidence="2">The sequence shown here is derived from an EMBL/GenBank/DDBJ whole genome shotgun (WGS) entry which is preliminary data.</text>
</comment>
<organism evidence="2 3">
    <name type="scientific">Gymnopilus dilepis</name>
    <dbReference type="NCBI Taxonomy" id="231916"/>
    <lineage>
        <taxon>Eukaryota</taxon>
        <taxon>Fungi</taxon>
        <taxon>Dikarya</taxon>
        <taxon>Basidiomycota</taxon>
        <taxon>Agaricomycotina</taxon>
        <taxon>Agaricomycetes</taxon>
        <taxon>Agaricomycetidae</taxon>
        <taxon>Agaricales</taxon>
        <taxon>Agaricineae</taxon>
        <taxon>Hymenogastraceae</taxon>
        <taxon>Gymnopilus</taxon>
    </lineage>
</organism>
<dbReference type="AlphaFoldDB" id="A0A409Y4X9"/>
<dbReference type="InParanoid" id="A0A409Y4X9"/>
<evidence type="ECO:0000313" key="2">
    <source>
        <dbReference type="EMBL" id="PPQ98087.1"/>
    </source>
</evidence>
<feature type="compositionally biased region" description="Polar residues" evidence="1">
    <location>
        <begin position="115"/>
        <end position="125"/>
    </location>
</feature>
<feature type="region of interest" description="Disordered" evidence="1">
    <location>
        <begin position="94"/>
        <end position="125"/>
    </location>
</feature>
<feature type="region of interest" description="Disordered" evidence="1">
    <location>
        <begin position="465"/>
        <end position="494"/>
    </location>
</feature>
<feature type="region of interest" description="Disordered" evidence="1">
    <location>
        <begin position="543"/>
        <end position="688"/>
    </location>
</feature>
<feature type="compositionally biased region" description="Low complexity" evidence="1">
    <location>
        <begin position="623"/>
        <end position="643"/>
    </location>
</feature>
<protein>
    <submittedName>
        <fullName evidence="2">Uncharacterized protein</fullName>
    </submittedName>
</protein>
<dbReference type="EMBL" id="NHYE01001148">
    <property type="protein sequence ID" value="PPQ98087.1"/>
    <property type="molecule type" value="Genomic_DNA"/>
</dbReference>
<feature type="compositionally biased region" description="Polar residues" evidence="1">
    <location>
        <begin position="549"/>
        <end position="567"/>
    </location>
</feature>
<evidence type="ECO:0000313" key="3">
    <source>
        <dbReference type="Proteomes" id="UP000284706"/>
    </source>
</evidence>
<feature type="compositionally biased region" description="Polar residues" evidence="1">
    <location>
        <begin position="706"/>
        <end position="719"/>
    </location>
</feature>
<keyword evidence="3" id="KW-1185">Reference proteome</keyword>
<gene>
    <name evidence="2" type="ORF">CVT26_003257</name>
</gene>
<dbReference type="Proteomes" id="UP000284706">
    <property type="component" value="Unassembled WGS sequence"/>
</dbReference>